<dbReference type="PROSITE" id="PS50893">
    <property type="entry name" value="ABC_TRANSPORTER_2"/>
    <property type="match status" value="1"/>
</dbReference>
<proteinExistence type="inferred from homology"/>
<dbReference type="InterPro" id="IPR027417">
    <property type="entry name" value="P-loop_NTPase"/>
</dbReference>
<evidence type="ECO:0000313" key="6">
    <source>
        <dbReference type="EMBL" id="MDQ0435923.1"/>
    </source>
</evidence>
<evidence type="ECO:0000256" key="2">
    <source>
        <dbReference type="ARBA" id="ARBA00022448"/>
    </source>
</evidence>
<gene>
    <name evidence="6" type="ORF">QO014_000293</name>
</gene>
<dbReference type="SUPFAM" id="SSF50331">
    <property type="entry name" value="MOP-like"/>
    <property type="match status" value="1"/>
</dbReference>
<name>A0ABU0H0U1_9HYPH</name>
<dbReference type="PANTHER" id="PTHR42781">
    <property type="entry name" value="SPERMIDINE/PUTRESCINE IMPORT ATP-BINDING PROTEIN POTA"/>
    <property type="match status" value="1"/>
</dbReference>
<dbReference type="SUPFAM" id="SSF52540">
    <property type="entry name" value="P-loop containing nucleoside triphosphate hydrolases"/>
    <property type="match status" value="1"/>
</dbReference>
<evidence type="ECO:0000256" key="1">
    <source>
        <dbReference type="ARBA" id="ARBA00005417"/>
    </source>
</evidence>
<evidence type="ECO:0000259" key="5">
    <source>
        <dbReference type="PROSITE" id="PS50893"/>
    </source>
</evidence>
<dbReference type="GO" id="GO:0005524">
    <property type="term" value="F:ATP binding"/>
    <property type="evidence" value="ECO:0007669"/>
    <property type="project" value="UniProtKB-KW"/>
</dbReference>
<dbReference type="InterPro" id="IPR003593">
    <property type="entry name" value="AAA+_ATPase"/>
</dbReference>
<keyword evidence="2" id="KW-0813">Transport</keyword>
<dbReference type="PROSITE" id="PS00211">
    <property type="entry name" value="ABC_TRANSPORTER_1"/>
    <property type="match status" value="1"/>
</dbReference>
<dbReference type="EMBL" id="JAUSVO010000001">
    <property type="protein sequence ID" value="MDQ0435923.1"/>
    <property type="molecule type" value="Genomic_DNA"/>
</dbReference>
<comment type="caution">
    <text evidence="6">The sequence shown here is derived from an EMBL/GenBank/DDBJ whole genome shotgun (WGS) entry which is preliminary data.</text>
</comment>
<dbReference type="InterPro" id="IPR013611">
    <property type="entry name" value="Transp-assoc_OB_typ2"/>
</dbReference>
<evidence type="ECO:0000256" key="4">
    <source>
        <dbReference type="ARBA" id="ARBA00022840"/>
    </source>
</evidence>
<evidence type="ECO:0000313" key="7">
    <source>
        <dbReference type="Proteomes" id="UP001241603"/>
    </source>
</evidence>
<dbReference type="InterPro" id="IPR003439">
    <property type="entry name" value="ABC_transporter-like_ATP-bd"/>
</dbReference>
<dbReference type="Pfam" id="PF08402">
    <property type="entry name" value="TOBE_2"/>
    <property type="match status" value="1"/>
</dbReference>
<reference evidence="6 7" key="1">
    <citation type="submission" date="2023-07" db="EMBL/GenBank/DDBJ databases">
        <title>Genomic Encyclopedia of Type Strains, Phase IV (KMG-IV): sequencing the most valuable type-strain genomes for metagenomic binning, comparative biology and taxonomic classification.</title>
        <authorList>
            <person name="Goeker M."/>
        </authorList>
    </citation>
    <scope>NUCLEOTIDE SEQUENCE [LARGE SCALE GENOMIC DNA]</scope>
    <source>
        <strain evidence="6 7">B6-8</strain>
    </source>
</reference>
<keyword evidence="3" id="KW-0547">Nucleotide-binding</keyword>
<dbReference type="Pfam" id="PF00005">
    <property type="entry name" value="ABC_tran"/>
    <property type="match status" value="1"/>
</dbReference>
<dbReference type="RefSeq" id="WP_370877058.1">
    <property type="nucleotide sequence ID" value="NZ_JAPKNG010000001.1"/>
</dbReference>
<dbReference type="InterPro" id="IPR017871">
    <property type="entry name" value="ABC_transporter-like_CS"/>
</dbReference>
<sequence>MCISGDCRLKMASGTDGSGQVDSILELSKITLRFGATTALDDVNINIRAGEFFTLLGPSGCGKTSLLRLLAGLQIPTSGHIRLDGQDITGVPPHRRPVNTVFQSYALFPHLTVARNVAFGLEMLRWQAAAIQKRIPEVLSLVGLSSYGERRTEQLSGGQQQRVALARALAPRPRVLLLDEPMSALDLKLRKETQQELKRLHREAGITFVLVTHDQEEALTLSDRIAVMKDGRVRQIGSPEVIYREPSDTFVADFIGEANLIQASALGRAGVAGLVMVRPEDIAIAPESDAARVRGTISDMRFLGGTVELTVVTDAGNAIRTRSAGAAAVLNHGQAVGRRVGLVWPDRAERVLEG</sequence>
<accession>A0ABU0H0U1</accession>
<protein>
    <submittedName>
        <fullName evidence="6">Spermidine/putrescine transport system ATP-binding protein</fullName>
    </submittedName>
</protein>
<keyword evidence="7" id="KW-1185">Reference proteome</keyword>
<organism evidence="6 7">
    <name type="scientific">Kaistia dalseonensis</name>
    <dbReference type="NCBI Taxonomy" id="410840"/>
    <lineage>
        <taxon>Bacteria</taxon>
        <taxon>Pseudomonadati</taxon>
        <taxon>Pseudomonadota</taxon>
        <taxon>Alphaproteobacteria</taxon>
        <taxon>Hyphomicrobiales</taxon>
        <taxon>Kaistiaceae</taxon>
        <taxon>Kaistia</taxon>
    </lineage>
</organism>
<dbReference type="InterPro" id="IPR008995">
    <property type="entry name" value="Mo/tungstate-bd_C_term_dom"/>
</dbReference>
<comment type="similarity">
    <text evidence="1">Belongs to the ABC transporter superfamily.</text>
</comment>
<dbReference type="Gene3D" id="3.40.50.300">
    <property type="entry name" value="P-loop containing nucleotide triphosphate hydrolases"/>
    <property type="match status" value="1"/>
</dbReference>
<evidence type="ECO:0000256" key="3">
    <source>
        <dbReference type="ARBA" id="ARBA00022741"/>
    </source>
</evidence>
<dbReference type="InterPro" id="IPR050093">
    <property type="entry name" value="ABC_SmlMolc_Importer"/>
</dbReference>
<feature type="domain" description="ABC transporter" evidence="5">
    <location>
        <begin position="25"/>
        <end position="255"/>
    </location>
</feature>
<dbReference type="SMART" id="SM00382">
    <property type="entry name" value="AAA"/>
    <property type="match status" value="1"/>
</dbReference>
<dbReference type="PANTHER" id="PTHR42781:SF4">
    <property type="entry name" value="SPERMIDINE_PUTRESCINE IMPORT ATP-BINDING PROTEIN POTA"/>
    <property type="match status" value="1"/>
</dbReference>
<keyword evidence="4 6" id="KW-0067">ATP-binding</keyword>
<dbReference type="Proteomes" id="UP001241603">
    <property type="component" value="Unassembled WGS sequence"/>
</dbReference>